<reference evidence="1 2" key="1">
    <citation type="journal article" date="2021" name="Front. Genet.">
        <title>Chromosome-Level Genome Assembly Reveals Significant Gene Expansion in the Toll and IMD Signaling Pathways of Dendrolimus kikuchii.</title>
        <authorList>
            <person name="Zhou J."/>
            <person name="Wu P."/>
            <person name="Xiong Z."/>
            <person name="Liu N."/>
            <person name="Zhao N."/>
            <person name="Ji M."/>
            <person name="Qiu Y."/>
            <person name="Yang B."/>
        </authorList>
    </citation>
    <scope>NUCLEOTIDE SEQUENCE [LARGE SCALE GENOMIC DNA]</scope>
    <source>
        <strain evidence="1">Ann1</strain>
    </source>
</reference>
<evidence type="ECO:0000313" key="2">
    <source>
        <dbReference type="Proteomes" id="UP000824533"/>
    </source>
</evidence>
<gene>
    <name evidence="1" type="ORF">K1T71_003436</name>
</gene>
<dbReference type="Proteomes" id="UP000824533">
    <property type="component" value="Linkage Group LG05"/>
</dbReference>
<accession>A0ACC1DCG5</accession>
<keyword evidence="2" id="KW-1185">Reference proteome</keyword>
<protein>
    <submittedName>
        <fullName evidence="1">Uncharacterized protein</fullName>
    </submittedName>
</protein>
<dbReference type="EMBL" id="CM034391">
    <property type="protein sequence ID" value="KAJ0181351.1"/>
    <property type="molecule type" value="Genomic_DNA"/>
</dbReference>
<evidence type="ECO:0000313" key="1">
    <source>
        <dbReference type="EMBL" id="KAJ0181351.1"/>
    </source>
</evidence>
<proteinExistence type="predicted"/>
<organism evidence="1 2">
    <name type="scientific">Dendrolimus kikuchii</name>
    <dbReference type="NCBI Taxonomy" id="765133"/>
    <lineage>
        <taxon>Eukaryota</taxon>
        <taxon>Metazoa</taxon>
        <taxon>Ecdysozoa</taxon>
        <taxon>Arthropoda</taxon>
        <taxon>Hexapoda</taxon>
        <taxon>Insecta</taxon>
        <taxon>Pterygota</taxon>
        <taxon>Neoptera</taxon>
        <taxon>Endopterygota</taxon>
        <taxon>Lepidoptera</taxon>
        <taxon>Glossata</taxon>
        <taxon>Ditrysia</taxon>
        <taxon>Bombycoidea</taxon>
        <taxon>Lasiocampidae</taxon>
        <taxon>Dendrolimus</taxon>
    </lineage>
</organism>
<name>A0ACC1DCG5_9NEOP</name>
<sequence>MMWQVLVTQFVIVSSLYGDTEAQSLNRVRTYYVPTPCLTSPVSGLALQPQYEYESCRCAIEELGALLQLLKSLDDDDPVINCGLSEEIILKLVNALIYTATQNFLLYDFSVALNVTMSSQVTCEALKTNDFLRRRKLRLQQVREQSKDIAKRIRQRAQVEKLKQFDDLDEKKRKVYLQKQEELIKKLEDLYTKGVESVGVSHRSASEAKEQDILPNKIDLSKKRGKEAAAELRRKRQERLDEQKKLLDKRLQAREAANEISREKSASLAHKTKTKLTEDIQAKAPETETDKNVENINKPLVVQTDMATQWDFDEIPNEWEPNVLTLSLPKDDRDSVKESKNNIESKSDQSKRIDLFAVSEEMPSSLRGGVTNEERIPLKPSLTLVTEYLQSRGMRLRETATSVSNKKDKDLHSLKQTIQRTRSSKTEVSEKSSNIDNSTKSSAQGSALAKKNSVTQYNHMTRDSRDMPYGVEKHVIRDSQDTEDAYSQAIKESSLGIGKENEHLKKLQDMRSKVAMTKQSVEKEYKDTMSFLNSVPKEKPSKRVTNAFMDDHRQQLQNENRQQKLQHEYKKVERECRKHSCTKKSRDKSRSPIKSNKDFNNQDFQYSWMPVPESDASLAVHTVPTNIRESKSGNIVKFSSVDSYHEYRTRHKHTPPTKDTGSQNKRIEAVIVQDNSDSVDSSRSSTSESSAENIVLQKTRNEKTNLSDAERIIVYKILDSKTSKKTKKAKLVREIAKSLRSMNKNNEITDAIKETNKQKTKIDTDSAVPFEEVREGIYKTVNEKEGMSYNVMSCYTTNVEMWHSETNPKPWWDNITSMYFPENPNNDVDQVVNKEQWKNGQPFCCNKKSQRNHQSDKGNPANCGEYATSKQPSAIRPSAATSTSSFRTATTDKANSALPDSGYIKLVDEGGQEKGNFYIGASGFLKDDAYEVVIQLRKKDGNKEDKALDEKSLDRTPKTKTDDVTEDNSVVATGVHVLPVNGNKADVISEINDGLLEEYNTKDLIKQIITESAKSVCSGNSNLDLVTERPIDQDKYVSKGVHTSFEMSYAIPDNILKTDSVPRPATSTYTQTSLSSPNHRPIFFHMSSSTSTAYMSPPEMVLPNFLRKDYRITDEEIYESIQNYNSKDQIELDEQEYTEEFDGCKCKRCLHARKVTVCKAKESIINKYDTEKLQTPPNTARSSAKSYKDYNKNVHKTPTTASNKTNCKCKKCQTKTKLNMTIRNINTNKNKRPVTCRKRPSRHIIGPSSSAGISHKSKTYPSSCDVQKLGLNPVIKFYVDRLLALNKEGLKAVEVADQECSSVATPGSSIINISRNINENKTHLEENISLEQIKNMLKKQILEEIAKENKNIQNRPIEVVCPKTIVHKNVHVPRLPLKKPVHKVKSCNISKHLLKSKNSNLKKQMSNINTLFISSKTMAKKSVPSTLPLAKTHNKSSPTTGKFNYLNSVNRKVTSDIENETNTKDNIESNINLFKSSTAYCELDVQKPCQKVSSRLVATNRATTTDTSLESNMHRVFQKSQKSEDIPINTATQTKENAASDTNLIKVAEDKLQNMEKIADLTEKCTLRLSNLAKVLEEVRKNKSLIYGHLSTSDSASDSDQKSEKYGAGNKTPSNRNIYDPTSDTDKTSEKKSPISVSTIEADVSLCKTDYVPLLTDIPKPALFIPTNFTDQLSPLSSIHIENASVKNRGRPPPALSRIHLKNGQEYVVPHELSTVLEVDSPMSVKLKNQSSRDKNSNGANGSHINGNVSRGSNFDANVNDTNTNPDVLPSGSNSRKQPTRLSFSDSSDDSKLQMIDLSQFNDIMLKPFISFKEHAKQCNIVGTDEGSNIDDNPKEGANDDISSLHSDGSLPDVIAELLKRNIITEPFKYDTTSNVNSTTISSESTLSVLALSKMRKDKRKSNVPLNNKENMVESSDTLSMSSNPDLEKAFKKLGMGWASSTLKKTKERLALSSSSNTSSSSLSQFKLNGFQNFVIPALVTDSLSTVLNDSKKPSKPRQSSESAKNAEQQTSKTNSMTVKEFLNKELAKKITFTSQSRKDDTDEEFMSLAETKMPEQIKNLGQTILEEGTFDSVLSVKENRARTSTPVQLFKSGTYHSSSSSNISNGLFSNADDLSSVKVTSNSIKNHSTSEKDDLAVPNFSLRKKKSVSDCSKSD</sequence>
<comment type="caution">
    <text evidence="1">The sequence shown here is derived from an EMBL/GenBank/DDBJ whole genome shotgun (WGS) entry which is preliminary data.</text>
</comment>